<evidence type="ECO:0000313" key="10">
    <source>
        <dbReference type="EMBL" id="GGB34586.1"/>
    </source>
</evidence>
<keyword evidence="11" id="KW-1185">Reference proteome</keyword>
<accession>A0A916T7I9</accession>
<keyword evidence="3" id="KW-0227">DNA damage</keyword>
<evidence type="ECO:0000256" key="4">
    <source>
        <dbReference type="ARBA" id="ARBA00022801"/>
    </source>
</evidence>
<evidence type="ECO:0000256" key="8">
    <source>
        <dbReference type="RuleBase" id="RU364100"/>
    </source>
</evidence>
<keyword evidence="7" id="KW-0456">Lyase</keyword>
<dbReference type="Gene3D" id="3.90.1680.10">
    <property type="entry name" value="SOS response associated peptidase-like"/>
    <property type="match status" value="1"/>
</dbReference>
<comment type="caution">
    <text evidence="10">The sequence shown here is derived from an EMBL/GenBank/DDBJ whole genome shotgun (WGS) entry which is preliminary data.</text>
</comment>
<evidence type="ECO:0000256" key="5">
    <source>
        <dbReference type="ARBA" id="ARBA00023124"/>
    </source>
</evidence>
<keyword evidence="2 8" id="KW-0645">Protease</keyword>
<dbReference type="GO" id="GO:0016829">
    <property type="term" value="F:lyase activity"/>
    <property type="evidence" value="ECO:0007669"/>
    <property type="project" value="UniProtKB-KW"/>
</dbReference>
<proteinExistence type="inferred from homology"/>
<name>A0A916T7I9_9ACTN</name>
<organism evidence="10 11">
    <name type="scientific">Gordonia jinhuaensis</name>
    <dbReference type="NCBI Taxonomy" id="1517702"/>
    <lineage>
        <taxon>Bacteria</taxon>
        <taxon>Bacillati</taxon>
        <taxon>Actinomycetota</taxon>
        <taxon>Actinomycetes</taxon>
        <taxon>Mycobacteriales</taxon>
        <taxon>Gordoniaceae</taxon>
        <taxon>Gordonia</taxon>
    </lineage>
</organism>
<evidence type="ECO:0000256" key="3">
    <source>
        <dbReference type="ARBA" id="ARBA00022763"/>
    </source>
</evidence>
<evidence type="ECO:0000256" key="9">
    <source>
        <dbReference type="SAM" id="MobiDB-lite"/>
    </source>
</evidence>
<dbReference type="GO" id="GO:0008233">
    <property type="term" value="F:peptidase activity"/>
    <property type="evidence" value="ECO:0007669"/>
    <property type="project" value="UniProtKB-KW"/>
</dbReference>
<keyword evidence="6" id="KW-0238">DNA-binding</keyword>
<evidence type="ECO:0000256" key="7">
    <source>
        <dbReference type="ARBA" id="ARBA00023239"/>
    </source>
</evidence>
<gene>
    <name evidence="10" type="ORF">GCM10011489_23330</name>
</gene>
<dbReference type="Pfam" id="PF02586">
    <property type="entry name" value="SRAP"/>
    <property type="match status" value="1"/>
</dbReference>
<evidence type="ECO:0000256" key="2">
    <source>
        <dbReference type="ARBA" id="ARBA00022670"/>
    </source>
</evidence>
<dbReference type="Proteomes" id="UP000621454">
    <property type="component" value="Unassembled WGS sequence"/>
</dbReference>
<dbReference type="RefSeq" id="WP_188586762.1">
    <property type="nucleotide sequence ID" value="NZ_BMGC01000015.1"/>
</dbReference>
<dbReference type="PANTHER" id="PTHR13604">
    <property type="entry name" value="DC12-RELATED"/>
    <property type="match status" value="1"/>
</dbReference>
<dbReference type="GO" id="GO:0003697">
    <property type="term" value="F:single-stranded DNA binding"/>
    <property type="evidence" value="ECO:0007669"/>
    <property type="project" value="InterPro"/>
</dbReference>
<evidence type="ECO:0000313" key="11">
    <source>
        <dbReference type="Proteomes" id="UP000621454"/>
    </source>
</evidence>
<sequence length="278" mass="30040">MCGRYAVTTDPAGLAAELDANNLHAINEVAPPGDGVAADRPGVSYPGVSYNVAPTETVMTLVERHDREHPDLDPTLRIRAMRWGLIPPWTKGSIADGPGKGPLLFNARAETAATKSAFRAAVARKRCLVPMDGWYEWMPGAAVAGAKPAKIPFYMSPSDGTRLFMAGLWSVWRPSDLPPQAPPVMSMTILTTEAVGDLREVHDRMPLIMPYDNWSAWLDPDHPAPATLLAPVSREVAAAISIREVSPLVNRVSNNGPELLAPVTDSARGQRPEQETLL</sequence>
<dbReference type="InterPro" id="IPR036590">
    <property type="entry name" value="SRAP-like"/>
</dbReference>
<dbReference type="InterPro" id="IPR003738">
    <property type="entry name" value="SRAP"/>
</dbReference>
<keyword evidence="4 8" id="KW-0378">Hydrolase</keyword>
<feature type="compositionally biased region" description="Basic and acidic residues" evidence="9">
    <location>
        <begin position="268"/>
        <end position="278"/>
    </location>
</feature>
<dbReference type="PANTHER" id="PTHR13604:SF0">
    <property type="entry name" value="ABASIC SITE PROCESSING PROTEIN HMCES"/>
    <property type="match status" value="1"/>
</dbReference>
<dbReference type="EMBL" id="BMGC01000015">
    <property type="protein sequence ID" value="GGB34586.1"/>
    <property type="molecule type" value="Genomic_DNA"/>
</dbReference>
<dbReference type="GO" id="GO:0106300">
    <property type="term" value="P:protein-DNA covalent cross-linking repair"/>
    <property type="evidence" value="ECO:0007669"/>
    <property type="project" value="InterPro"/>
</dbReference>
<protein>
    <recommendedName>
        <fullName evidence="8">Abasic site processing protein</fullName>
        <ecNumber evidence="8">3.4.-.-</ecNumber>
    </recommendedName>
</protein>
<dbReference type="SUPFAM" id="SSF143081">
    <property type="entry name" value="BB1717-like"/>
    <property type="match status" value="1"/>
</dbReference>
<dbReference type="GO" id="GO:0006508">
    <property type="term" value="P:proteolysis"/>
    <property type="evidence" value="ECO:0007669"/>
    <property type="project" value="UniProtKB-KW"/>
</dbReference>
<feature type="region of interest" description="Disordered" evidence="9">
    <location>
        <begin position="254"/>
        <end position="278"/>
    </location>
</feature>
<dbReference type="AlphaFoldDB" id="A0A916T7I9"/>
<reference evidence="10" key="2">
    <citation type="submission" date="2020-09" db="EMBL/GenBank/DDBJ databases">
        <authorList>
            <person name="Sun Q."/>
            <person name="Zhou Y."/>
        </authorList>
    </citation>
    <scope>NUCLEOTIDE SEQUENCE</scope>
    <source>
        <strain evidence="10">CGMCC 1.12827</strain>
    </source>
</reference>
<dbReference type="EC" id="3.4.-.-" evidence="8"/>
<evidence type="ECO:0000256" key="6">
    <source>
        <dbReference type="ARBA" id="ARBA00023125"/>
    </source>
</evidence>
<reference evidence="10" key="1">
    <citation type="journal article" date="2014" name="Int. J. Syst. Evol. Microbiol.">
        <title>Complete genome sequence of Corynebacterium casei LMG S-19264T (=DSM 44701T), isolated from a smear-ripened cheese.</title>
        <authorList>
            <consortium name="US DOE Joint Genome Institute (JGI-PGF)"/>
            <person name="Walter F."/>
            <person name="Albersmeier A."/>
            <person name="Kalinowski J."/>
            <person name="Ruckert C."/>
        </authorList>
    </citation>
    <scope>NUCLEOTIDE SEQUENCE</scope>
    <source>
        <strain evidence="10">CGMCC 1.12827</strain>
    </source>
</reference>
<keyword evidence="5" id="KW-0190">Covalent protein-DNA linkage</keyword>
<comment type="similarity">
    <text evidence="1 8">Belongs to the SOS response-associated peptidase family.</text>
</comment>
<evidence type="ECO:0000256" key="1">
    <source>
        <dbReference type="ARBA" id="ARBA00008136"/>
    </source>
</evidence>